<accession>A0A2W7UHX2</accession>
<dbReference type="AlphaFoldDB" id="A0A2W7UHX2"/>
<keyword evidence="1" id="KW-0732">Signal</keyword>
<comment type="caution">
    <text evidence="2">The sequence shown here is derived from an EMBL/GenBank/DDBJ whole genome shotgun (WGS) entry which is preliminary data.</text>
</comment>
<evidence type="ECO:0000313" key="2">
    <source>
        <dbReference type="EMBL" id="PZX92945.1"/>
    </source>
</evidence>
<reference evidence="2 3" key="1">
    <citation type="submission" date="2018-06" db="EMBL/GenBank/DDBJ databases">
        <title>Flavobacterium sp IMCC34762, genome.</title>
        <authorList>
            <person name="Joung Y."/>
            <person name="Cho J."/>
            <person name="Song J."/>
        </authorList>
    </citation>
    <scope>NUCLEOTIDE SEQUENCE [LARGE SCALE GENOMIC DNA]</scope>
    <source>
        <strain evidence="2 3">IMCC34762</strain>
    </source>
</reference>
<proteinExistence type="predicted"/>
<dbReference type="EMBL" id="QKXH01000008">
    <property type="protein sequence ID" value="PZX92945.1"/>
    <property type="molecule type" value="Genomic_DNA"/>
</dbReference>
<evidence type="ECO:0000313" key="3">
    <source>
        <dbReference type="Proteomes" id="UP000249177"/>
    </source>
</evidence>
<dbReference type="SUPFAM" id="SSF48452">
    <property type="entry name" value="TPR-like"/>
    <property type="match status" value="1"/>
</dbReference>
<feature type="signal peptide" evidence="1">
    <location>
        <begin position="1"/>
        <end position="18"/>
    </location>
</feature>
<dbReference type="InterPro" id="IPR011990">
    <property type="entry name" value="TPR-like_helical_dom_sf"/>
</dbReference>
<dbReference type="Gene3D" id="1.25.40.10">
    <property type="entry name" value="Tetratricopeptide repeat domain"/>
    <property type="match status" value="1"/>
</dbReference>
<protein>
    <submittedName>
        <fullName evidence="2">Uncharacterized protein</fullName>
    </submittedName>
</protein>
<name>A0A2W7UHX2_9FLAO</name>
<keyword evidence="3" id="KW-1185">Reference proteome</keyword>
<sequence>MKTFILIISFFISICCVAQDKLNFNSKPIDCENKWVVFSSDSFGSYSYGFVYMDSQAGLTLDFAGSLKINSNEKFLISKNEAGRSMKIRLQPNKSLVAIIPESYFAEFDISKTPDWLKAYQEDENSTNRLFIWGSTYNIWNECAKGLTYLEKVKKIDPNYKGLKTEIAFSYNCLKQPQNAINILKEAIKQTPDDAYAYKELLYSQVHNNQLPDALKTYYKIEKDITDKTYKSENAFNILCAFYSQNNLKKFNEWINLTQIDKDDRFGPYVEKFKKDLEKLN</sequence>
<dbReference type="RefSeq" id="WP_111410707.1">
    <property type="nucleotide sequence ID" value="NZ_QKXH01000008.1"/>
</dbReference>
<feature type="chain" id="PRO_5016014108" evidence="1">
    <location>
        <begin position="19"/>
        <end position="281"/>
    </location>
</feature>
<gene>
    <name evidence="2" type="ORF">DOS84_13835</name>
</gene>
<evidence type="ECO:0000256" key="1">
    <source>
        <dbReference type="SAM" id="SignalP"/>
    </source>
</evidence>
<organism evidence="2 3">
    <name type="scientific">Flavobacterium aquariorum</name>
    <dbReference type="NCBI Taxonomy" id="2217670"/>
    <lineage>
        <taxon>Bacteria</taxon>
        <taxon>Pseudomonadati</taxon>
        <taxon>Bacteroidota</taxon>
        <taxon>Flavobacteriia</taxon>
        <taxon>Flavobacteriales</taxon>
        <taxon>Flavobacteriaceae</taxon>
        <taxon>Flavobacterium</taxon>
    </lineage>
</organism>
<dbReference type="OrthoDB" id="672063at2"/>
<dbReference type="Proteomes" id="UP000249177">
    <property type="component" value="Unassembled WGS sequence"/>
</dbReference>